<organism evidence="2 3">
    <name type="scientific">candidate division KSB3 bacterium</name>
    <dbReference type="NCBI Taxonomy" id="2044937"/>
    <lineage>
        <taxon>Bacteria</taxon>
        <taxon>candidate division KSB3</taxon>
    </lineage>
</organism>
<evidence type="ECO:0000259" key="1">
    <source>
        <dbReference type="Pfam" id="PF00656"/>
    </source>
</evidence>
<dbReference type="Pfam" id="PF00656">
    <property type="entry name" value="Peptidase_C14"/>
    <property type="match status" value="1"/>
</dbReference>
<dbReference type="GO" id="GO:0006508">
    <property type="term" value="P:proteolysis"/>
    <property type="evidence" value="ECO:0007669"/>
    <property type="project" value="InterPro"/>
</dbReference>
<accession>A0A9D5JTN4</accession>
<reference evidence="2" key="1">
    <citation type="submission" date="2019-11" db="EMBL/GenBank/DDBJ databases">
        <title>Microbial mats filling the niche in hypersaline microbial mats.</title>
        <authorList>
            <person name="Wong H.L."/>
            <person name="Macleod F.I."/>
            <person name="White R.A. III"/>
            <person name="Burns B.P."/>
        </authorList>
    </citation>
    <scope>NUCLEOTIDE SEQUENCE</scope>
    <source>
        <strain evidence="2">Rbin_158</strain>
    </source>
</reference>
<gene>
    <name evidence="2" type="ORF">GF339_04900</name>
</gene>
<dbReference type="AlphaFoldDB" id="A0A9D5JTN4"/>
<dbReference type="Gene3D" id="2.60.40.10">
    <property type="entry name" value="Immunoglobulins"/>
    <property type="match status" value="1"/>
</dbReference>
<dbReference type="PROSITE" id="PS00018">
    <property type="entry name" value="EF_HAND_1"/>
    <property type="match status" value="1"/>
</dbReference>
<dbReference type="SUPFAM" id="SSF52129">
    <property type="entry name" value="Caspase-like"/>
    <property type="match status" value="1"/>
</dbReference>
<dbReference type="InterPro" id="IPR018247">
    <property type="entry name" value="EF_Hand_1_Ca_BS"/>
</dbReference>
<dbReference type="GO" id="GO:0005737">
    <property type="term" value="C:cytoplasm"/>
    <property type="evidence" value="ECO:0007669"/>
    <property type="project" value="TreeGrafter"/>
</dbReference>
<dbReference type="PANTHER" id="PTHR48104">
    <property type="entry name" value="METACASPASE-4"/>
    <property type="match status" value="1"/>
</dbReference>
<dbReference type="GO" id="GO:0004197">
    <property type="term" value="F:cysteine-type endopeptidase activity"/>
    <property type="evidence" value="ECO:0007669"/>
    <property type="project" value="InterPro"/>
</dbReference>
<dbReference type="Proteomes" id="UP000649604">
    <property type="component" value="Unassembled WGS sequence"/>
</dbReference>
<name>A0A9D5JTN4_9BACT</name>
<dbReference type="Gene3D" id="3.40.50.1460">
    <property type="match status" value="1"/>
</dbReference>
<dbReference type="PANTHER" id="PTHR48104:SF30">
    <property type="entry name" value="METACASPASE-1"/>
    <property type="match status" value="1"/>
</dbReference>
<dbReference type="InterPro" id="IPR050452">
    <property type="entry name" value="Metacaspase"/>
</dbReference>
<dbReference type="InterPro" id="IPR011600">
    <property type="entry name" value="Pept_C14_caspase"/>
</dbReference>
<protein>
    <recommendedName>
        <fullName evidence="1">Peptidase C14 caspase domain-containing protein</fullName>
    </recommendedName>
</protein>
<dbReference type="EMBL" id="WJJP01000154">
    <property type="protein sequence ID" value="MBD3323899.1"/>
    <property type="molecule type" value="Genomic_DNA"/>
</dbReference>
<feature type="non-terminal residue" evidence="2">
    <location>
        <position position="1"/>
    </location>
</feature>
<sequence>TRLVGARALHFEPPIRRTRDTFTATVNLDIGQNEITIEAIDTSGQSTQKVYTIRRNAVATASPPGSAPPKIDALRRRGEVYAVIIGIGDYQDDRIPDLDFTVNDAQGMYAVLTDPNYGRVPKDHVKLLLNEEATDRNIKREIGRWLRRQAQREDTVIIYYSGHGAPEFQETYWVTYNANIDDLYTTALNNNDIAQMLANIESERVITFLDSCYSAATVQRQTRTRSVVTEIPWDKFTGKGRVAISASDGKQLSLELPEYQHGVFTYYLLEGLRGNADRNRDGVVEVEEIWDYLKYQVTETAQKAGNPQTPVFQGSITAGIPITFNVPFLQEQQQEQQITAKLAQLKDFFIQGKIEASQYNCAYKMLKAGESDIWIDSLLAGELDPEVFRESFQCE</sequence>
<dbReference type="InterPro" id="IPR029030">
    <property type="entry name" value="Caspase-like_dom_sf"/>
</dbReference>
<evidence type="ECO:0000313" key="3">
    <source>
        <dbReference type="Proteomes" id="UP000649604"/>
    </source>
</evidence>
<proteinExistence type="predicted"/>
<feature type="domain" description="Peptidase C14 caspase" evidence="1">
    <location>
        <begin position="81"/>
        <end position="314"/>
    </location>
</feature>
<dbReference type="InterPro" id="IPR013783">
    <property type="entry name" value="Ig-like_fold"/>
</dbReference>
<evidence type="ECO:0000313" key="2">
    <source>
        <dbReference type="EMBL" id="MBD3323899.1"/>
    </source>
</evidence>
<comment type="caution">
    <text evidence="2">The sequence shown here is derived from an EMBL/GenBank/DDBJ whole genome shotgun (WGS) entry which is preliminary data.</text>
</comment>